<comment type="caution">
    <text evidence="1">The sequence shown here is derived from an EMBL/GenBank/DDBJ whole genome shotgun (WGS) entry which is preliminary data.</text>
</comment>
<keyword evidence="2" id="KW-1185">Reference proteome</keyword>
<gene>
    <name evidence="1" type="ORF">GCM10025881_05290</name>
</gene>
<name>A0ABQ6JZG2_9MICO</name>
<reference evidence="2" key="1">
    <citation type="journal article" date="2019" name="Int. J. Syst. Evol. Microbiol.">
        <title>The Global Catalogue of Microorganisms (GCM) 10K type strain sequencing project: providing services to taxonomists for standard genome sequencing and annotation.</title>
        <authorList>
            <consortium name="The Broad Institute Genomics Platform"/>
            <consortium name="The Broad Institute Genome Sequencing Center for Infectious Disease"/>
            <person name="Wu L."/>
            <person name="Ma J."/>
        </authorList>
    </citation>
    <scope>NUCLEOTIDE SEQUENCE [LARGE SCALE GENOMIC DNA]</scope>
    <source>
        <strain evidence="2">NBRC 108894</strain>
    </source>
</reference>
<dbReference type="Proteomes" id="UP001157034">
    <property type="component" value="Unassembled WGS sequence"/>
</dbReference>
<dbReference type="EMBL" id="BSVB01000001">
    <property type="protein sequence ID" value="GMA93705.1"/>
    <property type="molecule type" value="Genomic_DNA"/>
</dbReference>
<evidence type="ECO:0000313" key="2">
    <source>
        <dbReference type="Proteomes" id="UP001157034"/>
    </source>
</evidence>
<sequence>MSAEISCAQLLPTGVATTLVVGVGTGLVLGSCAVGAGAVRVGEWVGAGAGVHPASTSRAVAATSGSRRVRAEGMPPIVTDAPRSVAGTRDG</sequence>
<accession>A0ABQ6JZG2</accession>
<protein>
    <submittedName>
        <fullName evidence="1">Uncharacterized protein</fullName>
    </submittedName>
</protein>
<organism evidence="1 2">
    <name type="scientific">Pseudolysinimonas kribbensis</name>
    <dbReference type="NCBI Taxonomy" id="433641"/>
    <lineage>
        <taxon>Bacteria</taxon>
        <taxon>Bacillati</taxon>
        <taxon>Actinomycetota</taxon>
        <taxon>Actinomycetes</taxon>
        <taxon>Micrococcales</taxon>
        <taxon>Microbacteriaceae</taxon>
        <taxon>Pseudolysinimonas</taxon>
    </lineage>
</organism>
<proteinExistence type="predicted"/>
<evidence type="ECO:0000313" key="1">
    <source>
        <dbReference type="EMBL" id="GMA93705.1"/>
    </source>
</evidence>